<comment type="similarity">
    <text evidence="1">Belongs to the BetVI family.</text>
</comment>
<name>A0AAV0FB17_9ASTE</name>
<dbReference type="PANTHER" id="PTHR31213">
    <property type="entry name" value="OS08G0374000 PROTEIN-RELATED"/>
    <property type="match status" value="1"/>
</dbReference>
<dbReference type="AlphaFoldDB" id="A0AAV0FB17"/>
<dbReference type="GO" id="GO:0006952">
    <property type="term" value="P:defense response"/>
    <property type="evidence" value="ECO:0007669"/>
    <property type="project" value="InterPro"/>
</dbReference>
<dbReference type="EMBL" id="CAMAPF010000972">
    <property type="protein sequence ID" value="CAH9132585.1"/>
    <property type="molecule type" value="Genomic_DNA"/>
</dbReference>
<reference evidence="3" key="1">
    <citation type="submission" date="2022-07" db="EMBL/GenBank/DDBJ databases">
        <authorList>
            <person name="Macas J."/>
            <person name="Novak P."/>
            <person name="Neumann P."/>
        </authorList>
    </citation>
    <scope>NUCLEOTIDE SEQUENCE</scope>
</reference>
<dbReference type="InterPro" id="IPR023393">
    <property type="entry name" value="START-like_dom_sf"/>
</dbReference>
<dbReference type="Proteomes" id="UP001152523">
    <property type="component" value="Unassembled WGS sequence"/>
</dbReference>
<dbReference type="GO" id="GO:0004864">
    <property type="term" value="F:protein phosphatase inhibitor activity"/>
    <property type="evidence" value="ECO:0007669"/>
    <property type="project" value="InterPro"/>
</dbReference>
<dbReference type="Pfam" id="PF00407">
    <property type="entry name" value="Bet_v_1"/>
    <property type="match status" value="1"/>
</dbReference>
<feature type="domain" description="Bet v I/Major latex protein" evidence="2">
    <location>
        <begin position="1"/>
        <end position="155"/>
    </location>
</feature>
<comment type="caution">
    <text evidence="3">The sequence shown here is derived from an EMBL/GenBank/DDBJ whole genome shotgun (WGS) entry which is preliminary data.</text>
</comment>
<dbReference type="SUPFAM" id="SSF55961">
    <property type="entry name" value="Bet v1-like"/>
    <property type="match status" value="1"/>
</dbReference>
<keyword evidence="4" id="KW-1185">Reference proteome</keyword>
<accession>A0AAV0FB17</accession>
<proteinExistence type="inferred from homology"/>
<protein>
    <recommendedName>
        <fullName evidence="2">Bet v I/Major latex protein domain-containing protein</fullName>
    </recommendedName>
</protein>
<dbReference type="GO" id="GO:0009738">
    <property type="term" value="P:abscisic acid-activated signaling pathway"/>
    <property type="evidence" value="ECO:0007669"/>
    <property type="project" value="InterPro"/>
</dbReference>
<dbReference type="InterPro" id="IPR050279">
    <property type="entry name" value="Plant_def-hormone_signal"/>
</dbReference>
<dbReference type="PRINTS" id="PR00634">
    <property type="entry name" value="BETALLERGEN"/>
</dbReference>
<evidence type="ECO:0000256" key="1">
    <source>
        <dbReference type="ARBA" id="ARBA00009744"/>
    </source>
</evidence>
<dbReference type="FunFam" id="3.30.530.20:FF:000007">
    <property type="entry name" value="Major pollen allergen Bet v 1-A"/>
    <property type="match status" value="1"/>
</dbReference>
<dbReference type="GO" id="GO:0005634">
    <property type="term" value="C:nucleus"/>
    <property type="evidence" value="ECO:0007669"/>
    <property type="project" value="TreeGrafter"/>
</dbReference>
<evidence type="ECO:0000259" key="2">
    <source>
        <dbReference type="SMART" id="SM01037"/>
    </source>
</evidence>
<dbReference type="CDD" id="cd07816">
    <property type="entry name" value="Bet_v1-like"/>
    <property type="match status" value="1"/>
</dbReference>
<sequence>MGVTTYTDEVTTPIAAERLFKAFFVESNNLFPELLPGLIKSIKFIEGEGGAGTIKQIEYLEGGTWKNMKTKIDEFDVKNLVCKYSIFEGDMVGGELETISYDVKIEACGDGKCTCRTISKYHTKGDSVINEEELKRGKEKSEAIFKAVEKHLIENPSVYA</sequence>
<dbReference type="InterPro" id="IPR000916">
    <property type="entry name" value="Bet_v_I/MLP"/>
</dbReference>
<evidence type="ECO:0000313" key="4">
    <source>
        <dbReference type="Proteomes" id="UP001152523"/>
    </source>
</evidence>
<gene>
    <name evidence="3" type="ORF">CEPIT_LOCUS32295</name>
</gene>
<dbReference type="GO" id="GO:0038023">
    <property type="term" value="F:signaling receptor activity"/>
    <property type="evidence" value="ECO:0007669"/>
    <property type="project" value="InterPro"/>
</dbReference>
<dbReference type="InterPro" id="IPR024949">
    <property type="entry name" value="Bet_v_I_allergen"/>
</dbReference>
<dbReference type="PANTHER" id="PTHR31213:SF157">
    <property type="entry name" value="MAJOR ALLERGEN MAL D 1-LIKE"/>
    <property type="match status" value="1"/>
</dbReference>
<organism evidence="3 4">
    <name type="scientific">Cuscuta epithymum</name>
    <dbReference type="NCBI Taxonomy" id="186058"/>
    <lineage>
        <taxon>Eukaryota</taxon>
        <taxon>Viridiplantae</taxon>
        <taxon>Streptophyta</taxon>
        <taxon>Embryophyta</taxon>
        <taxon>Tracheophyta</taxon>
        <taxon>Spermatophyta</taxon>
        <taxon>Magnoliopsida</taxon>
        <taxon>eudicotyledons</taxon>
        <taxon>Gunneridae</taxon>
        <taxon>Pentapetalae</taxon>
        <taxon>asterids</taxon>
        <taxon>lamiids</taxon>
        <taxon>Solanales</taxon>
        <taxon>Convolvulaceae</taxon>
        <taxon>Cuscuteae</taxon>
        <taxon>Cuscuta</taxon>
        <taxon>Cuscuta subgen. Cuscuta</taxon>
    </lineage>
</organism>
<dbReference type="SMART" id="SM01037">
    <property type="entry name" value="Bet_v_1"/>
    <property type="match status" value="1"/>
</dbReference>
<dbReference type="GO" id="GO:0005737">
    <property type="term" value="C:cytoplasm"/>
    <property type="evidence" value="ECO:0007669"/>
    <property type="project" value="TreeGrafter"/>
</dbReference>
<evidence type="ECO:0000313" key="3">
    <source>
        <dbReference type="EMBL" id="CAH9132585.1"/>
    </source>
</evidence>
<dbReference type="GO" id="GO:0010427">
    <property type="term" value="F:abscisic acid binding"/>
    <property type="evidence" value="ECO:0007669"/>
    <property type="project" value="InterPro"/>
</dbReference>
<dbReference type="Gene3D" id="3.30.530.20">
    <property type="match status" value="1"/>
</dbReference>